<feature type="compositionally biased region" description="Acidic residues" evidence="2">
    <location>
        <begin position="187"/>
        <end position="199"/>
    </location>
</feature>
<keyword evidence="1" id="KW-0175">Coiled coil</keyword>
<evidence type="ECO:0000256" key="1">
    <source>
        <dbReference type="SAM" id="Coils"/>
    </source>
</evidence>
<dbReference type="EMBL" id="CM017328">
    <property type="protein sequence ID" value="KAE8124658.1"/>
    <property type="molecule type" value="Genomic_DNA"/>
</dbReference>
<reference evidence="3 4" key="1">
    <citation type="submission" date="2019-06" db="EMBL/GenBank/DDBJ databases">
        <title>A chromosomal-level reference genome of Carpinus fangiana (Coryloideae, Betulaceae).</title>
        <authorList>
            <person name="Yang X."/>
            <person name="Wang Z."/>
            <person name="Zhang L."/>
            <person name="Hao G."/>
            <person name="Liu J."/>
            <person name="Yang Y."/>
        </authorList>
    </citation>
    <scope>NUCLEOTIDE SEQUENCE [LARGE SCALE GENOMIC DNA]</scope>
    <source>
        <strain evidence="3">Cfa_2016G</strain>
        <tissue evidence="3">Leaf</tissue>
    </source>
</reference>
<protein>
    <submittedName>
        <fullName evidence="3">Uncharacterized protein</fullName>
    </submittedName>
</protein>
<evidence type="ECO:0000313" key="4">
    <source>
        <dbReference type="Proteomes" id="UP000327013"/>
    </source>
</evidence>
<evidence type="ECO:0000313" key="3">
    <source>
        <dbReference type="EMBL" id="KAE8124658.1"/>
    </source>
</evidence>
<accession>A0A5N6RQI0</accession>
<organism evidence="3 4">
    <name type="scientific">Carpinus fangiana</name>
    <dbReference type="NCBI Taxonomy" id="176857"/>
    <lineage>
        <taxon>Eukaryota</taxon>
        <taxon>Viridiplantae</taxon>
        <taxon>Streptophyta</taxon>
        <taxon>Embryophyta</taxon>
        <taxon>Tracheophyta</taxon>
        <taxon>Spermatophyta</taxon>
        <taxon>Magnoliopsida</taxon>
        <taxon>eudicotyledons</taxon>
        <taxon>Gunneridae</taxon>
        <taxon>Pentapetalae</taxon>
        <taxon>rosids</taxon>
        <taxon>fabids</taxon>
        <taxon>Fagales</taxon>
        <taxon>Betulaceae</taxon>
        <taxon>Carpinus</taxon>
    </lineage>
</organism>
<evidence type="ECO:0000256" key="2">
    <source>
        <dbReference type="SAM" id="MobiDB-lite"/>
    </source>
</evidence>
<proteinExistence type="predicted"/>
<dbReference type="Proteomes" id="UP000327013">
    <property type="component" value="Chromosome 8"/>
</dbReference>
<name>A0A5N6RQI0_9ROSI</name>
<sequence length="410" mass="46367">MPLHMSHFKTFISHHFHTLLKPQNPLHRSHITNSCFSPKSLPLSSLFYGTQTSSIQIEDPIEPENGNGKQANKKPLDVMFKEALSVSLCENAESSESDGENSALKSRLRELEREVRRLKSNSRVENKGLKKSKGKGLYAVFTNQEGCKEAYEERGEEPEESVEEKGLKKSKGKGLYAAFTNQEGCEEGCEERGEEPEDSVENKGLKKSKGKSLHATFTNQEACKDGCEERRREEPEVFKELSPDMEVFASHLYREGYFNNANFLRANKLEFGYFESHFGLGYLRFAAEKFGKDHQEIAKWLSGSDLKKIALFGCPSLEKKNVFAAKRLRKFFEIQENTVCSKCVLKQSCKFVNQSVWTGDTKNLNLAVVMRVIILYALERVPAGLAVPTDIKDSVSKLLKEVLKLSRSTP</sequence>
<dbReference type="AlphaFoldDB" id="A0A5N6RQI0"/>
<dbReference type="OrthoDB" id="974159at2759"/>
<gene>
    <name evidence="3" type="ORF">FH972_019523</name>
</gene>
<keyword evidence="4" id="KW-1185">Reference proteome</keyword>
<feature type="region of interest" description="Disordered" evidence="2">
    <location>
        <begin position="187"/>
        <end position="207"/>
    </location>
</feature>
<feature type="coiled-coil region" evidence="1">
    <location>
        <begin position="94"/>
        <end position="128"/>
    </location>
</feature>